<organism evidence="1 2">
    <name type="scientific">Nocardia carnea</name>
    <dbReference type="NCBI Taxonomy" id="37328"/>
    <lineage>
        <taxon>Bacteria</taxon>
        <taxon>Bacillati</taxon>
        <taxon>Actinomycetota</taxon>
        <taxon>Actinomycetes</taxon>
        <taxon>Mycobacteriales</taxon>
        <taxon>Nocardiaceae</taxon>
        <taxon>Nocardia</taxon>
    </lineage>
</organism>
<comment type="caution">
    <text evidence="1">The sequence shown here is derived from an EMBL/GenBank/DDBJ whole genome shotgun (WGS) entry which is preliminary data.</text>
</comment>
<dbReference type="RefSeq" id="WP_156052383.1">
    <property type="nucleotide sequence ID" value="NZ_JBIRUQ010000006.1"/>
</dbReference>
<evidence type="ECO:0008006" key="3">
    <source>
        <dbReference type="Google" id="ProtNLM"/>
    </source>
</evidence>
<accession>A0ABW7TWG0</accession>
<dbReference type="GeneID" id="93509580"/>
<name>A0ABW7TWG0_9NOCA</name>
<dbReference type="Proteomes" id="UP001611263">
    <property type="component" value="Unassembled WGS sequence"/>
</dbReference>
<dbReference type="EMBL" id="JBIRUQ010000006">
    <property type="protein sequence ID" value="MFI1463580.1"/>
    <property type="molecule type" value="Genomic_DNA"/>
</dbReference>
<protein>
    <recommendedName>
        <fullName evidence="3">TetR family transcriptional regulator</fullName>
    </recommendedName>
</protein>
<evidence type="ECO:0000313" key="1">
    <source>
        <dbReference type="EMBL" id="MFI1463580.1"/>
    </source>
</evidence>
<reference evidence="1 2" key="1">
    <citation type="submission" date="2024-10" db="EMBL/GenBank/DDBJ databases">
        <title>The Natural Products Discovery Center: Release of the First 8490 Sequenced Strains for Exploring Actinobacteria Biosynthetic Diversity.</title>
        <authorList>
            <person name="Kalkreuter E."/>
            <person name="Kautsar S.A."/>
            <person name="Yang D."/>
            <person name="Bader C.D."/>
            <person name="Teijaro C.N."/>
            <person name="Fluegel L."/>
            <person name="Davis C.M."/>
            <person name="Simpson J.R."/>
            <person name="Lauterbach L."/>
            <person name="Steele A.D."/>
            <person name="Gui C."/>
            <person name="Meng S."/>
            <person name="Li G."/>
            <person name="Viehrig K."/>
            <person name="Ye F."/>
            <person name="Su P."/>
            <person name="Kiefer A.F."/>
            <person name="Nichols A."/>
            <person name="Cepeda A.J."/>
            <person name="Yan W."/>
            <person name="Fan B."/>
            <person name="Jiang Y."/>
            <person name="Adhikari A."/>
            <person name="Zheng C.-J."/>
            <person name="Schuster L."/>
            <person name="Cowan T.M."/>
            <person name="Smanski M.J."/>
            <person name="Chevrette M.G."/>
            <person name="De Carvalho L.P.S."/>
            <person name="Shen B."/>
        </authorList>
    </citation>
    <scope>NUCLEOTIDE SEQUENCE [LARGE SCALE GENOMIC DNA]</scope>
    <source>
        <strain evidence="1 2">NPDC020568</strain>
    </source>
</reference>
<sequence length="45" mass="4716">MFVRTAATAWADAAIADGDDPALAQQGAEATLAFYTTVPEEDQQS</sequence>
<keyword evidence="2" id="KW-1185">Reference proteome</keyword>
<gene>
    <name evidence="1" type="ORF">ACH4WX_22920</name>
</gene>
<proteinExistence type="predicted"/>
<evidence type="ECO:0000313" key="2">
    <source>
        <dbReference type="Proteomes" id="UP001611263"/>
    </source>
</evidence>